<evidence type="ECO:0000313" key="2">
    <source>
        <dbReference type="Proteomes" id="UP001501721"/>
    </source>
</evidence>
<proteinExistence type="predicted"/>
<dbReference type="EMBL" id="BAAATL010000025">
    <property type="protein sequence ID" value="GAA2495098.1"/>
    <property type="molecule type" value="Genomic_DNA"/>
</dbReference>
<name>A0ABN3M365_9ACTN</name>
<keyword evidence="2" id="KW-1185">Reference proteome</keyword>
<evidence type="ECO:0000313" key="1">
    <source>
        <dbReference type="EMBL" id="GAA2495098.1"/>
    </source>
</evidence>
<sequence>MDGNLVPDARVAVAAVRSRRPGSTIVLTVGRGSGRLRLSVRLATGLPRPAPR</sequence>
<accession>A0ABN3M365</accession>
<comment type="caution">
    <text evidence="1">The sequence shown here is derived from an EMBL/GenBank/DDBJ whole genome shotgun (WGS) entry which is preliminary data.</text>
</comment>
<reference evidence="1 2" key="1">
    <citation type="journal article" date="2019" name="Int. J. Syst. Evol. Microbiol.">
        <title>The Global Catalogue of Microorganisms (GCM) 10K type strain sequencing project: providing services to taxonomists for standard genome sequencing and annotation.</title>
        <authorList>
            <consortium name="The Broad Institute Genomics Platform"/>
            <consortium name="The Broad Institute Genome Sequencing Center for Infectious Disease"/>
            <person name="Wu L."/>
            <person name="Ma J."/>
        </authorList>
    </citation>
    <scope>NUCLEOTIDE SEQUENCE [LARGE SCALE GENOMIC DNA]</scope>
    <source>
        <strain evidence="1 2">JCM 6923</strain>
    </source>
</reference>
<protein>
    <submittedName>
        <fullName evidence="1">Uncharacterized protein</fullName>
    </submittedName>
</protein>
<organism evidence="1 2">
    <name type="scientific">Streptomyces graminearus</name>
    <dbReference type="NCBI Taxonomy" id="284030"/>
    <lineage>
        <taxon>Bacteria</taxon>
        <taxon>Bacillati</taxon>
        <taxon>Actinomycetota</taxon>
        <taxon>Actinomycetes</taxon>
        <taxon>Kitasatosporales</taxon>
        <taxon>Streptomycetaceae</taxon>
        <taxon>Streptomyces</taxon>
    </lineage>
</organism>
<gene>
    <name evidence="1" type="ORF">GCM10010422_48260</name>
</gene>
<dbReference type="Proteomes" id="UP001501721">
    <property type="component" value="Unassembled WGS sequence"/>
</dbReference>